<gene>
    <name evidence="10" type="ordered locus">Marky_0866</name>
</gene>
<dbReference type="InterPro" id="IPR038763">
    <property type="entry name" value="DHH_sf"/>
</dbReference>
<protein>
    <recommendedName>
        <fullName evidence="2">Single-stranded-DNA-specific exonuclease RecJ</fullName>
    </recommendedName>
</protein>
<dbReference type="EMBL" id="CP002630">
    <property type="protein sequence ID" value="AEB11612.1"/>
    <property type="molecule type" value="Genomic_DNA"/>
</dbReference>
<dbReference type="PANTHER" id="PTHR30255:SF2">
    <property type="entry name" value="SINGLE-STRANDED-DNA-SPECIFIC EXONUCLEASE RECJ"/>
    <property type="match status" value="1"/>
</dbReference>
<evidence type="ECO:0000256" key="5">
    <source>
        <dbReference type="ARBA" id="ARBA00022839"/>
    </source>
</evidence>
<dbReference type="HOGENOM" id="CLU_009736_5_2_0"/>
<dbReference type="NCBIfam" id="TIGR00644">
    <property type="entry name" value="recJ"/>
    <property type="match status" value="1"/>
</dbReference>
<dbReference type="GO" id="GO:0008409">
    <property type="term" value="F:5'-3' exonuclease activity"/>
    <property type="evidence" value="ECO:0007669"/>
    <property type="project" value="InterPro"/>
</dbReference>
<dbReference type="GO" id="GO:0003676">
    <property type="term" value="F:nucleic acid binding"/>
    <property type="evidence" value="ECO:0007669"/>
    <property type="project" value="InterPro"/>
</dbReference>
<evidence type="ECO:0000259" key="6">
    <source>
        <dbReference type="Pfam" id="PF01368"/>
    </source>
</evidence>
<keyword evidence="5 10" id="KW-0269">Exonuclease</keyword>
<comment type="similarity">
    <text evidence="1">Belongs to the RecJ family.</text>
</comment>
<dbReference type="InterPro" id="IPR051673">
    <property type="entry name" value="SSDNA_exonuclease_RecJ"/>
</dbReference>
<reference evidence="10 11" key="1">
    <citation type="journal article" date="2012" name="Stand. Genomic Sci.">
        <title>Complete genome sequence of the aerobic, heterotroph Marinithermus hydrothermalis type strain (T1(T)) from a deep-sea hydrothermal vent chimney.</title>
        <authorList>
            <person name="Copeland A."/>
            <person name="Gu W."/>
            <person name="Yasawong M."/>
            <person name="Lapidus A."/>
            <person name="Lucas S."/>
            <person name="Deshpande S."/>
            <person name="Pagani I."/>
            <person name="Tapia R."/>
            <person name="Cheng J.F."/>
            <person name="Goodwin L.A."/>
            <person name="Pitluck S."/>
            <person name="Liolios K."/>
            <person name="Ivanova N."/>
            <person name="Mavromatis K."/>
            <person name="Mikhailova N."/>
            <person name="Pati A."/>
            <person name="Chen A."/>
            <person name="Palaniappan K."/>
            <person name="Land M."/>
            <person name="Pan C."/>
            <person name="Brambilla E.M."/>
            <person name="Rohde M."/>
            <person name="Tindall B.J."/>
            <person name="Sikorski J."/>
            <person name="Goker M."/>
            <person name="Detter J.C."/>
            <person name="Bristow J."/>
            <person name="Eisen J.A."/>
            <person name="Markowitz V."/>
            <person name="Hugenholtz P."/>
            <person name="Kyrpides N.C."/>
            <person name="Klenk H.P."/>
            <person name="Woyke T."/>
        </authorList>
    </citation>
    <scope>NUCLEOTIDE SEQUENCE [LARGE SCALE GENOMIC DNA]</scope>
    <source>
        <strain evidence="11">DSM 14884 / JCM 11576 / T1</strain>
    </source>
</reference>
<evidence type="ECO:0000259" key="7">
    <source>
        <dbReference type="Pfam" id="PF02272"/>
    </source>
</evidence>
<dbReference type="STRING" id="869210.Marky_0866"/>
<sequence length="715" mass="78007">MSRWIMAPWPPREALEALMQRLDVPPVVAAVLYNRGFRDPQDLDPPLALPDLPGLETAARRVVQALERGERIRVHGDYDADGVTGTAILVRGLAALGGDVHAFIPHRIREGYGVHPDRVAEHAQACDLFITVDCGVTNHAELEALQAQGVSVIVTDHHAPGDTPPPGILVHPAFAPAFKGKPKPTGAGVAFFLLWQVHALLDKPPPTVYADLAAIGTIADVAPLLGINRALVRAGLEQLRETRHAGLAALAREHCKEYSATEIAFRIAPRINAAGRLGEAETALEALTTPDPTRAQALAERLNELNRERQRVEEAMLERLLPNLDPAAPAYVIHDPEGHPGVMGIVASRILERFYKPVFIIAQGKGSVRSTPGISAVGALRAAAAHLERFGGHTQAAGFAIAEEKIPAFRNAILEYVAAHPPPVPEVLLDGALEGEDLEEVYRALLFLEPFGEGNPEPTFYFRGVPQEVRLMGEGRHVSFRLGGVRVVKWRDDGEALLDVEEVEVAASLTLNEWNGTRKLELIAAAYRRPEGLEAGVRDDAPRLRVTRASLREALAQVVRERLPSYAVGKGRDFLEARGVPVVAPQEARVWFALPPTPVGGVEVRLALSDRALASLTNPTITRQGLRAAFQALRAGRAVTEPYRTVLEELGLVPCPDPLPRINPYRSATFRRLRLQQVLGARLALAYRYGDERLLVEALERWWEVNRVQAAQGSV</sequence>
<dbReference type="AlphaFoldDB" id="F2NP24"/>
<feature type="domain" description="Single-stranded-DNA-specific exonuclease RecJ C-terminal" evidence="9">
    <location>
        <begin position="550"/>
        <end position="630"/>
    </location>
</feature>
<dbReference type="Pfam" id="PF22047">
    <property type="entry name" value="RecJ_C"/>
    <property type="match status" value="1"/>
</dbReference>
<proteinExistence type="inferred from homology"/>
<dbReference type="KEGG" id="mhd:Marky_0866"/>
<keyword evidence="11" id="KW-1185">Reference proteome</keyword>
<dbReference type="InterPro" id="IPR001667">
    <property type="entry name" value="DDH_dom"/>
</dbReference>
<evidence type="ECO:0000259" key="9">
    <source>
        <dbReference type="Pfam" id="PF22047"/>
    </source>
</evidence>
<dbReference type="InterPro" id="IPR003156">
    <property type="entry name" value="DHHA1_dom"/>
</dbReference>
<keyword evidence="4" id="KW-0378">Hydrolase</keyword>
<dbReference type="Gene3D" id="3.10.310.30">
    <property type="match status" value="1"/>
</dbReference>
<dbReference type="InterPro" id="IPR054598">
    <property type="entry name" value="RecJ_C_thermales"/>
</dbReference>
<dbReference type="Gene3D" id="3.40.50.12810">
    <property type="match status" value="1"/>
</dbReference>
<dbReference type="GO" id="GO:0006281">
    <property type="term" value="P:DNA repair"/>
    <property type="evidence" value="ECO:0007669"/>
    <property type="project" value="InterPro"/>
</dbReference>
<dbReference type="RefSeq" id="WP_013703662.1">
    <property type="nucleotide sequence ID" value="NC_015387.1"/>
</dbReference>
<accession>F2NP24</accession>
<dbReference type="eggNOG" id="COG0608">
    <property type="taxonomic scope" value="Bacteria"/>
</dbReference>
<dbReference type="Pfam" id="PF02272">
    <property type="entry name" value="DHHA1"/>
    <property type="match status" value="1"/>
</dbReference>
<evidence type="ECO:0000256" key="2">
    <source>
        <dbReference type="ARBA" id="ARBA00019841"/>
    </source>
</evidence>
<dbReference type="PANTHER" id="PTHR30255">
    <property type="entry name" value="SINGLE-STRANDED-DNA-SPECIFIC EXONUCLEASE RECJ"/>
    <property type="match status" value="1"/>
</dbReference>
<feature type="domain" description="RecJ OB" evidence="8">
    <location>
        <begin position="430"/>
        <end position="523"/>
    </location>
</feature>
<dbReference type="SUPFAM" id="SSF64182">
    <property type="entry name" value="DHH phosphoesterases"/>
    <property type="match status" value="1"/>
</dbReference>
<dbReference type="GO" id="GO:0006310">
    <property type="term" value="P:DNA recombination"/>
    <property type="evidence" value="ECO:0007669"/>
    <property type="project" value="InterPro"/>
</dbReference>
<dbReference type="InterPro" id="IPR041122">
    <property type="entry name" value="RecJ_OB"/>
</dbReference>
<name>F2NP24_MARHT</name>
<feature type="domain" description="DDH" evidence="6">
    <location>
        <begin position="71"/>
        <end position="217"/>
    </location>
</feature>
<dbReference type="Pfam" id="PF17768">
    <property type="entry name" value="RecJ_OB"/>
    <property type="match status" value="1"/>
</dbReference>
<evidence type="ECO:0000313" key="11">
    <source>
        <dbReference type="Proteomes" id="UP000007030"/>
    </source>
</evidence>
<dbReference type="Gene3D" id="3.90.1640.30">
    <property type="match status" value="1"/>
</dbReference>
<evidence type="ECO:0000256" key="3">
    <source>
        <dbReference type="ARBA" id="ARBA00022722"/>
    </source>
</evidence>
<evidence type="ECO:0000313" key="10">
    <source>
        <dbReference type="EMBL" id="AEB11612.1"/>
    </source>
</evidence>
<dbReference type="Pfam" id="PF01368">
    <property type="entry name" value="DHH"/>
    <property type="match status" value="1"/>
</dbReference>
<evidence type="ECO:0000259" key="8">
    <source>
        <dbReference type="Pfam" id="PF17768"/>
    </source>
</evidence>
<dbReference type="Proteomes" id="UP000007030">
    <property type="component" value="Chromosome"/>
</dbReference>
<evidence type="ECO:0000256" key="1">
    <source>
        <dbReference type="ARBA" id="ARBA00005915"/>
    </source>
</evidence>
<evidence type="ECO:0000256" key="4">
    <source>
        <dbReference type="ARBA" id="ARBA00022801"/>
    </source>
</evidence>
<organism evidence="10 11">
    <name type="scientific">Marinithermus hydrothermalis (strain DSM 14884 / JCM 11576 / T1)</name>
    <dbReference type="NCBI Taxonomy" id="869210"/>
    <lineage>
        <taxon>Bacteria</taxon>
        <taxon>Thermotogati</taxon>
        <taxon>Deinococcota</taxon>
        <taxon>Deinococci</taxon>
        <taxon>Thermales</taxon>
        <taxon>Thermaceae</taxon>
        <taxon>Marinithermus</taxon>
    </lineage>
</organism>
<dbReference type="InterPro" id="IPR004610">
    <property type="entry name" value="RecJ"/>
</dbReference>
<feature type="domain" description="DHHA1" evidence="7">
    <location>
        <begin position="335"/>
        <end position="418"/>
    </location>
</feature>
<keyword evidence="3" id="KW-0540">Nuclease</keyword>